<gene>
    <name evidence="2" type="ordered locus">Haur_3259</name>
</gene>
<evidence type="ECO:0000313" key="2">
    <source>
        <dbReference type="EMBL" id="ABX05896.1"/>
    </source>
</evidence>
<accession>A9B728</accession>
<organism evidence="2 3">
    <name type="scientific">Herpetosiphon aurantiacus (strain ATCC 23779 / DSM 785 / 114-95)</name>
    <dbReference type="NCBI Taxonomy" id="316274"/>
    <lineage>
        <taxon>Bacteria</taxon>
        <taxon>Bacillati</taxon>
        <taxon>Chloroflexota</taxon>
        <taxon>Chloroflexia</taxon>
        <taxon>Herpetosiphonales</taxon>
        <taxon>Herpetosiphonaceae</taxon>
        <taxon>Herpetosiphon</taxon>
    </lineage>
</organism>
<keyword evidence="3" id="KW-1185">Reference proteome</keyword>
<sequence length="501" mass="52120">MRRLSIMMLLASLLVACGGGASEPTAQSSEPTSAAATAAATNTPDNTVATVDASAANTSFASAAPLDGQIKASVNQSNLYYRLDVPVGGVVTSTIKVDGQSPQGLSAVLYDKNQSFLKSINLAPGETGMLGYQFGLPNGGQVVWEISGNALFSLTGSAAEQADAGSKGDAGDDFGQAVNAKLGTLAGSLGDADMTDYFSLDVPEKGGTLTIDAKTNGDVQLQLFDETQNYLNNASVSANTPVSLNRILNSEQGGRWFVRVDGTGSYDLSLDFAAQTDGSSAGDAPDEIDRAVKVEVGTITGMLGGDDRGDIFSVEVPQTGFAYTLTASTKQGSLTIQTLDNSQNYVDQADFTSDAPVAVGRTLPGERGPRWFVKVLGEGEYQLELVTIAQNDAGSSKDAGDEIPAAVVVAASPIEGRIGNDDRDDYLRIPASLGRKISVTVIGDGLIDVQLYNQERNYAESAKSIIAGSPASLNAPEGDGDYYLQITNGDSAVNYRIEIQP</sequence>
<dbReference type="PROSITE" id="PS51257">
    <property type="entry name" value="PROKAR_LIPOPROTEIN"/>
    <property type="match status" value="1"/>
</dbReference>
<dbReference type="InParanoid" id="A9B728"/>
<dbReference type="EMBL" id="CP000875">
    <property type="protein sequence ID" value="ABX05896.1"/>
    <property type="molecule type" value="Genomic_DNA"/>
</dbReference>
<dbReference type="AlphaFoldDB" id="A9B728"/>
<feature type="signal peptide" evidence="1">
    <location>
        <begin position="1"/>
        <end position="21"/>
    </location>
</feature>
<reference evidence="2 3" key="1">
    <citation type="journal article" date="2011" name="Stand. Genomic Sci.">
        <title>Complete genome sequence of the filamentous gliding predatory bacterium Herpetosiphon aurantiacus type strain (114-95(T)).</title>
        <authorList>
            <person name="Kiss H."/>
            <person name="Nett M."/>
            <person name="Domin N."/>
            <person name="Martin K."/>
            <person name="Maresca J.A."/>
            <person name="Copeland A."/>
            <person name="Lapidus A."/>
            <person name="Lucas S."/>
            <person name="Berry K.W."/>
            <person name="Glavina Del Rio T."/>
            <person name="Dalin E."/>
            <person name="Tice H."/>
            <person name="Pitluck S."/>
            <person name="Richardson P."/>
            <person name="Bruce D."/>
            <person name="Goodwin L."/>
            <person name="Han C."/>
            <person name="Detter J.C."/>
            <person name="Schmutz J."/>
            <person name="Brettin T."/>
            <person name="Land M."/>
            <person name="Hauser L."/>
            <person name="Kyrpides N.C."/>
            <person name="Ivanova N."/>
            <person name="Goker M."/>
            <person name="Woyke T."/>
            <person name="Klenk H.P."/>
            <person name="Bryant D.A."/>
        </authorList>
    </citation>
    <scope>NUCLEOTIDE SEQUENCE [LARGE SCALE GENOMIC DNA]</scope>
    <source>
        <strain evidence="3">ATCC 23779 / DSM 785 / 114-95</strain>
    </source>
</reference>
<evidence type="ECO:0000256" key="1">
    <source>
        <dbReference type="SAM" id="SignalP"/>
    </source>
</evidence>
<dbReference type="BioCyc" id="HAUR316274:GHYA-3294-MONOMER"/>
<name>A9B728_HERA2</name>
<dbReference type="Gene3D" id="2.60.120.380">
    <property type="match status" value="2"/>
</dbReference>
<dbReference type="Proteomes" id="UP000000787">
    <property type="component" value="Chromosome"/>
</dbReference>
<keyword evidence="1" id="KW-0732">Signal</keyword>
<dbReference type="KEGG" id="hau:Haur_3259"/>
<dbReference type="HOGENOM" id="CLU_543778_0_0_0"/>
<evidence type="ECO:0000313" key="3">
    <source>
        <dbReference type="Proteomes" id="UP000000787"/>
    </source>
</evidence>
<feature type="chain" id="PRO_5002734599" evidence="1">
    <location>
        <begin position="22"/>
        <end position="501"/>
    </location>
</feature>
<proteinExistence type="predicted"/>
<protein>
    <submittedName>
        <fullName evidence="2">Peptidase domain protein</fullName>
    </submittedName>
</protein>